<feature type="domain" description="Periplasmic binding protein" evidence="11">
    <location>
        <begin position="52"/>
        <end position="328"/>
    </location>
</feature>
<keyword evidence="4" id="KW-0479">Metal-binding</keyword>
<evidence type="ECO:0000259" key="11">
    <source>
        <dbReference type="Pfam" id="PF13407"/>
    </source>
</evidence>
<keyword evidence="7" id="KW-0106">Calcium</keyword>
<evidence type="ECO:0000256" key="3">
    <source>
        <dbReference type="ARBA" id="ARBA00022597"/>
    </source>
</evidence>
<comment type="subunit">
    <text evidence="8">The ABC transporter complex is composed of one ATP-binding protein (MglA), two transmembrane proteins (MglC) and a solute-binding protein (MglB).</text>
</comment>
<dbReference type="Proteomes" id="UP000659630">
    <property type="component" value="Unassembled WGS sequence"/>
</dbReference>
<evidence type="ECO:0000256" key="6">
    <source>
        <dbReference type="ARBA" id="ARBA00022764"/>
    </source>
</evidence>
<evidence type="ECO:0000313" key="13">
    <source>
        <dbReference type="Proteomes" id="UP000659630"/>
    </source>
</evidence>
<comment type="subcellular location">
    <subcellularLocation>
        <location evidence="1">Cell envelope</location>
    </subcellularLocation>
</comment>
<dbReference type="Pfam" id="PF13407">
    <property type="entry name" value="Peripla_BP_4"/>
    <property type="match status" value="1"/>
</dbReference>
<dbReference type="InterPro" id="IPR025997">
    <property type="entry name" value="SBP_2_dom"/>
</dbReference>
<evidence type="ECO:0000256" key="10">
    <source>
        <dbReference type="SAM" id="SignalP"/>
    </source>
</evidence>
<evidence type="ECO:0000313" key="12">
    <source>
        <dbReference type="EMBL" id="MBC5582346.1"/>
    </source>
</evidence>
<name>A0A923REK8_9FIRM</name>
<dbReference type="PROSITE" id="PS51257">
    <property type="entry name" value="PROKAR_LIPOPROTEIN"/>
    <property type="match status" value="1"/>
</dbReference>
<comment type="caution">
    <text evidence="12">The sequence shown here is derived from an EMBL/GenBank/DDBJ whole genome shotgun (WGS) entry which is preliminary data.</text>
</comment>
<evidence type="ECO:0000256" key="5">
    <source>
        <dbReference type="ARBA" id="ARBA00022729"/>
    </source>
</evidence>
<keyword evidence="3" id="KW-0762">Sugar transport</keyword>
<protein>
    <recommendedName>
        <fullName evidence="9">D-galactose/methyl-galactoside binding periplasmic protein MglB</fullName>
    </recommendedName>
</protein>
<proteinExistence type="predicted"/>
<evidence type="ECO:0000256" key="4">
    <source>
        <dbReference type="ARBA" id="ARBA00022723"/>
    </source>
</evidence>
<evidence type="ECO:0000256" key="1">
    <source>
        <dbReference type="ARBA" id="ARBA00004196"/>
    </source>
</evidence>
<evidence type="ECO:0000256" key="7">
    <source>
        <dbReference type="ARBA" id="ARBA00022837"/>
    </source>
</evidence>
<evidence type="ECO:0000256" key="8">
    <source>
        <dbReference type="ARBA" id="ARBA00034323"/>
    </source>
</evidence>
<dbReference type="GO" id="GO:0030288">
    <property type="term" value="C:outer membrane-bounded periplasmic space"/>
    <property type="evidence" value="ECO:0007669"/>
    <property type="project" value="TreeGrafter"/>
</dbReference>
<sequence>MKKALSLVLAFAMALSLVACGGSDSSSAAAGGSSAAASGSGAAASGEQPVAGVCWYNFGDTFIANARNTLNEAAAADGTIKVIDADSQNDVATQTSNMNNFYTQGVDYLVLNNINNNAIAEIIERGKEEDVTLIFANTNSPTDEEFAMYDKVYHVSSVATQSGTIMGEALVKYWNEHPEMDRNGNGKLDYIMLLGIQGHYDTEVRSSYSLQALADAGIETECVQETICNYQRADAQNQVASILQARKDDVDAVIACNDDMALGAIEALKAAGFFADEDSYIPVVGVDATANGVEAIKDGTLLCTALNNPVILGNSVYKLMTLLNEGKELTQENLGMDGVTVEGHHININYIGITADNVEDAAY</sequence>
<dbReference type="Gene3D" id="3.40.50.2300">
    <property type="match status" value="2"/>
</dbReference>
<dbReference type="InterPro" id="IPR050555">
    <property type="entry name" value="Bact_Solute-Bind_Prot2"/>
</dbReference>
<dbReference type="SUPFAM" id="SSF53822">
    <property type="entry name" value="Periplasmic binding protein-like I"/>
    <property type="match status" value="1"/>
</dbReference>
<feature type="chain" id="PRO_5039239654" description="D-galactose/methyl-galactoside binding periplasmic protein MglB" evidence="10">
    <location>
        <begin position="22"/>
        <end position="363"/>
    </location>
</feature>
<dbReference type="PANTHER" id="PTHR30036:SF2">
    <property type="entry name" value="D-GALACTOSE_METHYL-GALACTOSIDE BINDING PERIPLASMIC PROTEIN MGLB"/>
    <property type="match status" value="1"/>
</dbReference>
<dbReference type="PANTHER" id="PTHR30036">
    <property type="entry name" value="D-XYLOSE-BINDING PERIPLASMIC PROTEIN"/>
    <property type="match status" value="1"/>
</dbReference>
<dbReference type="AlphaFoldDB" id="A0A923REK8"/>
<evidence type="ECO:0000256" key="2">
    <source>
        <dbReference type="ARBA" id="ARBA00022448"/>
    </source>
</evidence>
<evidence type="ECO:0000256" key="9">
    <source>
        <dbReference type="ARBA" id="ARBA00034344"/>
    </source>
</evidence>
<dbReference type="CDD" id="cd01539">
    <property type="entry name" value="PBP1_GGBP"/>
    <property type="match status" value="1"/>
</dbReference>
<keyword evidence="2" id="KW-0813">Transport</keyword>
<organism evidence="12 13">
    <name type="scientific">Anaerofilum hominis</name>
    <dbReference type="NCBI Taxonomy" id="2763016"/>
    <lineage>
        <taxon>Bacteria</taxon>
        <taxon>Bacillati</taxon>
        <taxon>Bacillota</taxon>
        <taxon>Clostridia</taxon>
        <taxon>Eubacteriales</taxon>
        <taxon>Oscillospiraceae</taxon>
        <taxon>Anaerofilum</taxon>
    </lineage>
</organism>
<dbReference type="GO" id="GO:0046872">
    <property type="term" value="F:metal ion binding"/>
    <property type="evidence" value="ECO:0007669"/>
    <property type="project" value="UniProtKB-KW"/>
</dbReference>
<keyword evidence="13" id="KW-1185">Reference proteome</keyword>
<dbReference type="RefSeq" id="WP_186888710.1">
    <property type="nucleotide sequence ID" value="NZ_JACONZ010000005.1"/>
</dbReference>
<accession>A0A923REK8</accession>
<keyword evidence="6" id="KW-0574">Periplasm</keyword>
<dbReference type="InterPro" id="IPR044085">
    <property type="entry name" value="MglB-like_PBP1"/>
</dbReference>
<dbReference type="EMBL" id="JACONZ010000005">
    <property type="protein sequence ID" value="MBC5582346.1"/>
    <property type="molecule type" value="Genomic_DNA"/>
</dbReference>
<reference evidence="12" key="1">
    <citation type="submission" date="2020-08" db="EMBL/GenBank/DDBJ databases">
        <title>Genome public.</title>
        <authorList>
            <person name="Liu C."/>
            <person name="Sun Q."/>
        </authorList>
    </citation>
    <scope>NUCLEOTIDE SEQUENCE</scope>
    <source>
        <strain evidence="12">BX8</strain>
    </source>
</reference>
<keyword evidence="5 10" id="KW-0732">Signal</keyword>
<dbReference type="GO" id="GO:0030246">
    <property type="term" value="F:carbohydrate binding"/>
    <property type="evidence" value="ECO:0007669"/>
    <property type="project" value="InterPro"/>
</dbReference>
<feature type="signal peptide" evidence="10">
    <location>
        <begin position="1"/>
        <end position="21"/>
    </location>
</feature>
<dbReference type="InterPro" id="IPR028082">
    <property type="entry name" value="Peripla_BP_I"/>
</dbReference>
<gene>
    <name evidence="12" type="ORF">H8S23_12605</name>
</gene>